<name>A0AAP0R4G6_LIQFO</name>
<dbReference type="PRINTS" id="PR01000">
    <property type="entry name" value="SREBPS2PTASE"/>
</dbReference>
<feature type="transmembrane region" description="Helical" evidence="8">
    <location>
        <begin position="217"/>
        <end position="243"/>
    </location>
</feature>
<evidence type="ECO:0000313" key="11">
    <source>
        <dbReference type="Proteomes" id="UP001415857"/>
    </source>
</evidence>
<dbReference type="GO" id="GO:0016020">
    <property type="term" value="C:membrane"/>
    <property type="evidence" value="ECO:0007669"/>
    <property type="project" value="InterPro"/>
</dbReference>
<comment type="subcellular location">
    <subcellularLocation>
        <location evidence="1">Endomembrane system</location>
        <topology evidence="1">Multi-pass membrane protein</topology>
    </subcellularLocation>
</comment>
<keyword evidence="3 8" id="KW-0812">Transmembrane</keyword>
<dbReference type="EMBL" id="JBBPBK010000016">
    <property type="protein sequence ID" value="KAK9268079.1"/>
    <property type="molecule type" value="Genomic_DNA"/>
</dbReference>
<gene>
    <name evidence="10" type="ORF">L1049_010518</name>
</gene>
<reference evidence="10 11" key="1">
    <citation type="journal article" date="2024" name="Plant J.">
        <title>Genome sequences and population genomics reveal climatic adaptation and genomic divergence between two closely related sweetgum species.</title>
        <authorList>
            <person name="Xu W.Q."/>
            <person name="Ren C.Q."/>
            <person name="Zhang X.Y."/>
            <person name="Comes H.P."/>
            <person name="Liu X.H."/>
            <person name="Li Y.G."/>
            <person name="Kettle C.J."/>
            <person name="Jalonen R."/>
            <person name="Gaisberger H."/>
            <person name="Ma Y.Z."/>
            <person name="Qiu Y.X."/>
        </authorList>
    </citation>
    <scope>NUCLEOTIDE SEQUENCE [LARGE SCALE GENOMIC DNA]</scope>
    <source>
        <strain evidence="10">Hangzhou</strain>
    </source>
</reference>
<feature type="transmembrane region" description="Helical" evidence="8">
    <location>
        <begin position="179"/>
        <end position="197"/>
    </location>
</feature>
<keyword evidence="5 8" id="KW-0472">Membrane</keyword>
<dbReference type="InterPro" id="IPR008915">
    <property type="entry name" value="Peptidase_M50"/>
</dbReference>
<accession>A0AAP0R4G6</accession>
<keyword evidence="4 8" id="KW-1133">Transmembrane helix</keyword>
<dbReference type="PANTHER" id="PTHR13325">
    <property type="entry name" value="PROTEASE M50 MEMBRANE-BOUND TRANSCRIPTION FACTOR SITE 2 PROTEASE"/>
    <property type="match status" value="1"/>
</dbReference>
<proteinExistence type="inferred from homology"/>
<feature type="domain" description="Peptidase M50" evidence="9">
    <location>
        <begin position="155"/>
        <end position="530"/>
    </location>
</feature>
<dbReference type="PANTHER" id="PTHR13325:SF3">
    <property type="entry name" value="MEMBRANE-BOUND TRANSCRIPTION FACTOR SITE-2 PROTEASE"/>
    <property type="match status" value="1"/>
</dbReference>
<keyword evidence="11" id="KW-1185">Reference proteome</keyword>
<evidence type="ECO:0000256" key="4">
    <source>
        <dbReference type="ARBA" id="ARBA00022989"/>
    </source>
</evidence>
<dbReference type="InterPro" id="IPR036034">
    <property type="entry name" value="PDZ_sf"/>
</dbReference>
<evidence type="ECO:0000256" key="2">
    <source>
        <dbReference type="ARBA" id="ARBA00009989"/>
    </source>
</evidence>
<sequence>MSWALEGGDMMNSSAVSQIKFRESEGERSHHSSRRVMEGRRGRRLSQTLLPLHARRLSNTISCWYCDFKISAFNQPIFRFGRRHVRCWRVWFSTGIGFSVTALLGVTMICAWESLIALHLLNGSNKWSHFLFGFSPWVSRLGISLADAGYICISSFISVSVHELGHAVAAASEGIQMEYIAVFIAVLFPGALVAFNFEMLQALPRLTALRIYCAGIWHNAVCCAVCGLALFLLPLFLFPLYIYGESPMVLDVSSTSPLSGYLSRGDVIVSLDGIRVHNVQEWMEMTTLIDEQTLQFSNGSGDHQRFMEINGRKGYCVPSSLMEESKNIQLINSQSACPNKLTAFVIVSCFDPRMLDNGSSEDDHHKQRESRYCLEAKEIVKLKKCGDGWVTTVTNRSSCICSQDESCLTPVLMPDLIWVEITYSSPYLQECLQLGRNPSLVSETHESGEIKCGGTFVYVGDVISLAHSVQLTAYQPRWAFSFGANLPNVLEKILMWTFHVSLTLALLNSLPVYFLDGESILEVSLCYFTSLRPRKRKRVLQVCLLGGTIISMLTFLRIFISNFV</sequence>
<dbReference type="InterPro" id="IPR001193">
    <property type="entry name" value="MBTPS2"/>
</dbReference>
<evidence type="ECO:0000256" key="3">
    <source>
        <dbReference type="ARBA" id="ARBA00022692"/>
    </source>
</evidence>
<dbReference type="Pfam" id="PF02163">
    <property type="entry name" value="Peptidase_M50"/>
    <property type="match status" value="1"/>
</dbReference>
<dbReference type="GO" id="GO:0004222">
    <property type="term" value="F:metalloendopeptidase activity"/>
    <property type="evidence" value="ECO:0007669"/>
    <property type="project" value="InterPro"/>
</dbReference>
<evidence type="ECO:0000256" key="1">
    <source>
        <dbReference type="ARBA" id="ARBA00004127"/>
    </source>
</evidence>
<dbReference type="GO" id="GO:1905897">
    <property type="term" value="P:regulation of response to endoplasmic reticulum stress"/>
    <property type="evidence" value="ECO:0007669"/>
    <property type="project" value="TreeGrafter"/>
</dbReference>
<dbReference type="GO" id="GO:0005737">
    <property type="term" value="C:cytoplasm"/>
    <property type="evidence" value="ECO:0007669"/>
    <property type="project" value="TreeGrafter"/>
</dbReference>
<dbReference type="Proteomes" id="UP001415857">
    <property type="component" value="Unassembled WGS sequence"/>
</dbReference>
<evidence type="ECO:0000256" key="5">
    <source>
        <dbReference type="ARBA" id="ARBA00023136"/>
    </source>
</evidence>
<dbReference type="GO" id="GO:0012505">
    <property type="term" value="C:endomembrane system"/>
    <property type="evidence" value="ECO:0007669"/>
    <property type="project" value="UniProtKB-SubCell"/>
</dbReference>
<evidence type="ECO:0000256" key="8">
    <source>
        <dbReference type="SAM" id="Phobius"/>
    </source>
</evidence>
<feature type="region of interest" description="Disordered" evidence="7">
    <location>
        <begin position="21"/>
        <end position="40"/>
    </location>
</feature>
<dbReference type="GO" id="GO:0031293">
    <property type="term" value="P:membrane protein intracellular domain proteolysis"/>
    <property type="evidence" value="ECO:0007669"/>
    <property type="project" value="TreeGrafter"/>
</dbReference>
<evidence type="ECO:0000256" key="7">
    <source>
        <dbReference type="SAM" id="MobiDB-lite"/>
    </source>
</evidence>
<organism evidence="10 11">
    <name type="scientific">Liquidambar formosana</name>
    <name type="common">Formosan gum</name>
    <dbReference type="NCBI Taxonomy" id="63359"/>
    <lineage>
        <taxon>Eukaryota</taxon>
        <taxon>Viridiplantae</taxon>
        <taxon>Streptophyta</taxon>
        <taxon>Embryophyta</taxon>
        <taxon>Tracheophyta</taxon>
        <taxon>Spermatophyta</taxon>
        <taxon>Magnoliopsida</taxon>
        <taxon>eudicotyledons</taxon>
        <taxon>Gunneridae</taxon>
        <taxon>Pentapetalae</taxon>
        <taxon>Saxifragales</taxon>
        <taxon>Altingiaceae</taxon>
        <taxon>Liquidambar</taxon>
    </lineage>
</organism>
<dbReference type="SUPFAM" id="SSF50156">
    <property type="entry name" value="PDZ domain-like"/>
    <property type="match status" value="1"/>
</dbReference>
<feature type="transmembrane region" description="Helical" evidence="8">
    <location>
        <begin position="539"/>
        <end position="560"/>
    </location>
</feature>
<comment type="similarity">
    <text evidence="2">Belongs to the peptidase M50A family.</text>
</comment>
<protein>
    <recommendedName>
        <fullName evidence="6">Endopeptidase S2P</fullName>
    </recommendedName>
</protein>
<evidence type="ECO:0000313" key="10">
    <source>
        <dbReference type="EMBL" id="KAK9268079.1"/>
    </source>
</evidence>
<dbReference type="AlphaFoldDB" id="A0AAP0R4G6"/>
<feature type="transmembrane region" description="Helical" evidence="8">
    <location>
        <begin position="90"/>
        <end position="117"/>
    </location>
</feature>
<evidence type="ECO:0000256" key="6">
    <source>
        <dbReference type="ARBA" id="ARBA00032658"/>
    </source>
</evidence>
<feature type="transmembrane region" description="Helical" evidence="8">
    <location>
        <begin position="137"/>
        <end position="159"/>
    </location>
</feature>
<comment type="caution">
    <text evidence="10">The sequence shown here is derived from an EMBL/GenBank/DDBJ whole genome shotgun (WGS) entry which is preliminary data.</text>
</comment>
<evidence type="ECO:0000259" key="9">
    <source>
        <dbReference type="Pfam" id="PF02163"/>
    </source>
</evidence>